<name>A0A9P7YIX2_9HELO</name>
<keyword evidence="4" id="KW-0472">Membrane</keyword>
<comment type="subcellular location">
    <subcellularLocation>
        <location evidence="1">Membrane</location>
        <topology evidence="1">Multi-pass membrane protein</topology>
    </subcellularLocation>
</comment>
<evidence type="ECO:0000313" key="6">
    <source>
        <dbReference type="EMBL" id="KAG9234430.1"/>
    </source>
</evidence>
<evidence type="ECO:0000256" key="3">
    <source>
        <dbReference type="SAM" id="MobiDB-lite"/>
    </source>
</evidence>
<dbReference type="EMBL" id="MU251464">
    <property type="protein sequence ID" value="KAG9234430.1"/>
    <property type="molecule type" value="Genomic_DNA"/>
</dbReference>
<dbReference type="InterPro" id="IPR020846">
    <property type="entry name" value="MFS_dom"/>
</dbReference>
<evidence type="ECO:0000256" key="4">
    <source>
        <dbReference type="SAM" id="Phobius"/>
    </source>
</evidence>
<proteinExistence type="inferred from homology"/>
<feature type="transmembrane region" description="Helical" evidence="4">
    <location>
        <begin position="149"/>
        <end position="169"/>
    </location>
</feature>
<dbReference type="InterPro" id="IPR011701">
    <property type="entry name" value="MFS"/>
</dbReference>
<dbReference type="AlphaFoldDB" id="A0A9P7YIX2"/>
<dbReference type="Gene3D" id="1.20.1250.20">
    <property type="entry name" value="MFS general substrate transporter like domains"/>
    <property type="match status" value="2"/>
</dbReference>
<feature type="region of interest" description="Disordered" evidence="3">
    <location>
        <begin position="1"/>
        <end position="24"/>
    </location>
</feature>
<evidence type="ECO:0000259" key="5">
    <source>
        <dbReference type="PROSITE" id="PS50850"/>
    </source>
</evidence>
<dbReference type="GO" id="GO:0022857">
    <property type="term" value="F:transmembrane transporter activity"/>
    <property type="evidence" value="ECO:0007669"/>
    <property type="project" value="InterPro"/>
</dbReference>
<dbReference type="Pfam" id="PF07690">
    <property type="entry name" value="MFS_1"/>
    <property type="match status" value="1"/>
</dbReference>
<dbReference type="InterPro" id="IPR036259">
    <property type="entry name" value="MFS_trans_sf"/>
</dbReference>
<dbReference type="PANTHER" id="PTHR11360">
    <property type="entry name" value="MONOCARBOXYLATE TRANSPORTER"/>
    <property type="match status" value="1"/>
</dbReference>
<comment type="similarity">
    <text evidence="2">Belongs to the major facilitator superfamily. Monocarboxylate porter (TC 2.A.1.13) family.</text>
</comment>
<gene>
    <name evidence="6" type="ORF">BJ875DRAFT_12910</name>
</gene>
<organism evidence="6 7">
    <name type="scientific">Amylocarpus encephaloides</name>
    <dbReference type="NCBI Taxonomy" id="45428"/>
    <lineage>
        <taxon>Eukaryota</taxon>
        <taxon>Fungi</taxon>
        <taxon>Dikarya</taxon>
        <taxon>Ascomycota</taxon>
        <taxon>Pezizomycotina</taxon>
        <taxon>Leotiomycetes</taxon>
        <taxon>Helotiales</taxon>
        <taxon>Helotiales incertae sedis</taxon>
        <taxon>Amylocarpus</taxon>
    </lineage>
</organism>
<accession>A0A9P7YIX2</accession>
<dbReference type="Proteomes" id="UP000824998">
    <property type="component" value="Unassembled WGS sequence"/>
</dbReference>
<feature type="transmembrane region" description="Helical" evidence="4">
    <location>
        <begin position="181"/>
        <end position="202"/>
    </location>
</feature>
<feature type="transmembrane region" description="Helical" evidence="4">
    <location>
        <begin position="424"/>
        <end position="445"/>
    </location>
</feature>
<keyword evidence="7" id="KW-1185">Reference proteome</keyword>
<feature type="domain" description="Major facilitator superfamily (MFS) profile" evidence="5">
    <location>
        <begin position="257"/>
        <end position="458"/>
    </location>
</feature>
<keyword evidence="4" id="KW-1133">Transmembrane helix</keyword>
<dbReference type="InterPro" id="IPR050327">
    <property type="entry name" value="Proton-linked_MCT"/>
</dbReference>
<protein>
    <submittedName>
        <fullName evidence="6">Major facilitator superfamily domain-containing protein</fullName>
    </submittedName>
</protein>
<feature type="transmembrane region" description="Helical" evidence="4">
    <location>
        <begin position="294"/>
        <end position="314"/>
    </location>
</feature>
<comment type="caution">
    <text evidence="6">The sequence shown here is derived from an EMBL/GenBank/DDBJ whole genome shotgun (WGS) entry which is preliminary data.</text>
</comment>
<feature type="compositionally biased region" description="Polar residues" evidence="3">
    <location>
        <begin position="1"/>
        <end position="12"/>
    </location>
</feature>
<feature type="compositionally biased region" description="Basic and acidic residues" evidence="3">
    <location>
        <begin position="14"/>
        <end position="24"/>
    </location>
</feature>
<dbReference type="OrthoDB" id="2213137at2759"/>
<feature type="transmembrane region" description="Helical" evidence="4">
    <location>
        <begin position="346"/>
        <end position="370"/>
    </location>
</feature>
<feature type="transmembrane region" description="Helical" evidence="4">
    <location>
        <begin position="53"/>
        <end position="73"/>
    </location>
</feature>
<feature type="transmembrane region" description="Helical" evidence="4">
    <location>
        <begin position="321"/>
        <end position="340"/>
    </location>
</feature>
<reference evidence="6" key="1">
    <citation type="journal article" date="2021" name="IMA Fungus">
        <title>Genomic characterization of three marine fungi, including Emericellopsis atlantica sp. nov. with signatures of a generalist lifestyle and marine biomass degradation.</title>
        <authorList>
            <person name="Hagestad O.C."/>
            <person name="Hou L."/>
            <person name="Andersen J.H."/>
            <person name="Hansen E.H."/>
            <person name="Altermark B."/>
            <person name="Li C."/>
            <person name="Kuhnert E."/>
            <person name="Cox R.J."/>
            <person name="Crous P.W."/>
            <person name="Spatafora J.W."/>
            <person name="Lail K."/>
            <person name="Amirebrahimi M."/>
            <person name="Lipzen A."/>
            <person name="Pangilinan J."/>
            <person name="Andreopoulos W."/>
            <person name="Hayes R.D."/>
            <person name="Ng V."/>
            <person name="Grigoriev I.V."/>
            <person name="Jackson S.A."/>
            <person name="Sutton T.D.S."/>
            <person name="Dobson A.D.W."/>
            <person name="Rama T."/>
        </authorList>
    </citation>
    <scope>NUCLEOTIDE SEQUENCE</scope>
    <source>
        <strain evidence="6">TRa018bII</strain>
    </source>
</reference>
<dbReference type="SUPFAM" id="SSF103473">
    <property type="entry name" value="MFS general substrate transporter"/>
    <property type="match status" value="1"/>
</dbReference>
<sequence>MSPTATITQTPVELQRRGSDRPSFDERTAEVDTASNDEIVFQQLGRVDGGLKAWTVLIAAFVFEALLWGFPISFGVFQDYYSTLPQFADNPNIALIGTVAQGFPYITAPLFATLTRRFPKYRRQMIWFGWPVCLGGLVAGSFADTLDTLIATQGIIYGFGFVTFTYPILSMVDEWWVARKGMAFGLITSAGGAAGVVMPFIVNTLLTRYGYKTTLRAIAVAMFILTAPLVPSLKGRLPISNHTTVAKTNWSFFRKPLFYFYGLSTLVQGFGLFFPSLFLPSYATGIGLTSTQGALVLALMSLSQLIGQFAIGWLSDKNVSISLLAVMCSVAATVATFALWGAAKSLGLLIAFSLVYGMSGYGFGVMRVAMGRAVSNDSSSAVITYSILVFMQGIGNVLVAPLSSALLSGEIDLEEYAISRYKTLVIFTGSCMIGSTIIIGVWYLLPMSLRSRTLKFGN</sequence>
<evidence type="ECO:0000313" key="7">
    <source>
        <dbReference type="Proteomes" id="UP000824998"/>
    </source>
</evidence>
<feature type="transmembrane region" description="Helical" evidence="4">
    <location>
        <begin position="93"/>
        <end position="114"/>
    </location>
</feature>
<feature type="transmembrane region" description="Helical" evidence="4">
    <location>
        <begin position="257"/>
        <end position="274"/>
    </location>
</feature>
<keyword evidence="4" id="KW-0812">Transmembrane</keyword>
<evidence type="ECO:0000256" key="2">
    <source>
        <dbReference type="ARBA" id="ARBA00006727"/>
    </source>
</evidence>
<feature type="transmembrane region" description="Helical" evidence="4">
    <location>
        <begin position="126"/>
        <end position="143"/>
    </location>
</feature>
<feature type="transmembrane region" description="Helical" evidence="4">
    <location>
        <begin position="214"/>
        <end position="233"/>
    </location>
</feature>
<evidence type="ECO:0000256" key="1">
    <source>
        <dbReference type="ARBA" id="ARBA00004141"/>
    </source>
</evidence>
<feature type="transmembrane region" description="Helical" evidence="4">
    <location>
        <begin position="382"/>
        <end position="404"/>
    </location>
</feature>
<dbReference type="GO" id="GO:0016020">
    <property type="term" value="C:membrane"/>
    <property type="evidence" value="ECO:0007669"/>
    <property type="project" value="UniProtKB-SubCell"/>
</dbReference>
<dbReference type="PANTHER" id="PTHR11360:SF287">
    <property type="entry name" value="MFS MONOCARBOXYLATE TRANSPORTER"/>
    <property type="match status" value="1"/>
</dbReference>
<dbReference type="PROSITE" id="PS50850">
    <property type="entry name" value="MFS"/>
    <property type="match status" value="1"/>
</dbReference>